<organism evidence="2 3">
    <name type="scientific">Flavobacterium macacae</name>
    <dbReference type="NCBI Taxonomy" id="2488993"/>
    <lineage>
        <taxon>Bacteria</taxon>
        <taxon>Pseudomonadati</taxon>
        <taxon>Bacteroidota</taxon>
        <taxon>Flavobacteriia</taxon>
        <taxon>Flavobacteriales</taxon>
        <taxon>Flavobacteriaceae</taxon>
        <taxon>Flavobacterium</taxon>
    </lineage>
</organism>
<proteinExistence type="predicted"/>
<evidence type="ECO:0000256" key="1">
    <source>
        <dbReference type="SAM" id="SignalP"/>
    </source>
</evidence>
<dbReference type="RefSeq" id="WP_125011594.1">
    <property type="nucleotide sequence ID" value="NZ_RQVR01000002.1"/>
</dbReference>
<accession>A0A3P3WFC7</accession>
<gene>
    <name evidence="2" type="ORF">EG849_02975</name>
</gene>
<dbReference type="InterPro" id="IPR046219">
    <property type="entry name" value="DUF6252"/>
</dbReference>
<dbReference type="AlphaFoldDB" id="A0A3P3WFC7"/>
<protein>
    <submittedName>
        <fullName evidence="2">Uncharacterized protein</fullName>
    </submittedName>
</protein>
<dbReference type="OrthoDB" id="1448607at2"/>
<keyword evidence="1" id="KW-0732">Signal</keyword>
<evidence type="ECO:0000313" key="3">
    <source>
        <dbReference type="Proteomes" id="UP000271937"/>
    </source>
</evidence>
<sequence length="150" mass="15477">MKKILSLLVLVLAFSSCEDDATFNNPSVQGTKDGAFWRATSSSAVVVGNTLTITAVTPFEILTLKTSSVEPGVYTLGEDNSNAASYTFSADGINSEYATGAGLGDGEIVVEISPVGTVTGTFEFNAPGAGGAVLNYINGVFYHVPIQAAQ</sequence>
<name>A0A3P3WFC7_9FLAO</name>
<dbReference type="Pfam" id="PF19765">
    <property type="entry name" value="DUF6252"/>
    <property type="match status" value="1"/>
</dbReference>
<feature type="signal peptide" evidence="1">
    <location>
        <begin position="1"/>
        <end position="21"/>
    </location>
</feature>
<reference evidence="2 3" key="1">
    <citation type="submission" date="2018-11" db="EMBL/GenBank/DDBJ databases">
        <title>Flavobacterium sp. nov., YIM 102600 draft genome.</title>
        <authorList>
            <person name="Li G."/>
            <person name="Jiang Y."/>
        </authorList>
    </citation>
    <scope>NUCLEOTIDE SEQUENCE [LARGE SCALE GENOMIC DNA]</scope>
    <source>
        <strain evidence="2 3">YIM 102600</strain>
    </source>
</reference>
<dbReference type="PROSITE" id="PS51257">
    <property type="entry name" value="PROKAR_LIPOPROTEIN"/>
    <property type="match status" value="1"/>
</dbReference>
<evidence type="ECO:0000313" key="2">
    <source>
        <dbReference type="EMBL" id="RRJ93815.1"/>
    </source>
</evidence>
<comment type="caution">
    <text evidence="2">The sequence shown here is derived from an EMBL/GenBank/DDBJ whole genome shotgun (WGS) entry which is preliminary data.</text>
</comment>
<dbReference type="EMBL" id="RQVR01000002">
    <property type="protein sequence ID" value="RRJ93815.1"/>
    <property type="molecule type" value="Genomic_DNA"/>
</dbReference>
<keyword evidence="3" id="KW-1185">Reference proteome</keyword>
<feature type="chain" id="PRO_5017973370" evidence="1">
    <location>
        <begin position="22"/>
        <end position="150"/>
    </location>
</feature>
<dbReference type="Proteomes" id="UP000271937">
    <property type="component" value="Unassembled WGS sequence"/>
</dbReference>